<feature type="domain" description="Vesicle transport v-SNARE N-terminal" evidence="10">
    <location>
        <begin position="1"/>
        <end position="87"/>
    </location>
</feature>
<dbReference type="PANTHER" id="PTHR21230:SF79">
    <property type="entry name" value="T-SNARE COILED-COIL HOMOLOGY DOMAIN-CONTAINING PROTEIN"/>
    <property type="match status" value="1"/>
</dbReference>
<dbReference type="EMBL" id="JANTQA010000070">
    <property type="protein sequence ID" value="KAJ3425866.1"/>
    <property type="molecule type" value="Genomic_DNA"/>
</dbReference>
<evidence type="ECO:0000256" key="7">
    <source>
        <dbReference type="ARBA" id="ARBA00046280"/>
    </source>
</evidence>
<sequence>MSDIENYKEEFDELCKRIQKKINELEAGKGGSEEISYEISDELNRAKFILRSYKTELYEFSGSMRREYERKGKEYIKLLSQLSNAFTVAKQNAAKNELFEGRKENKTKNPMTETGLLDEGLEIQERSLILTKRIKQKIEESYLPGKRTLKELNEQKDKLNKTVKDLDDIDSELKRADAQIRIFLRRFRSDKCIMSMLCLIILTFIVAVVWVIYRKYKGEDTRFLGPDSPEDL</sequence>
<dbReference type="GO" id="GO:0005484">
    <property type="term" value="F:SNAP receptor activity"/>
    <property type="evidence" value="ECO:0007669"/>
    <property type="project" value="InterPro"/>
</dbReference>
<feature type="transmembrane region" description="Helical" evidence="9">
    <location>
        <begin position="193"/>
        <end position="213"/>
    </location>
</feature>
<evidence type="ECO:0000256" key="4">
    <source>
        <dbReference type="ARBA" id="ARBA00022989"/>
    </source>
</evidence>
<accession>A0AAV7Y7Q8</accession>
<dbReference type="Gene3D" id="1.20.58.400">
    <property type="entry name" value="t-snare proteins"/>
    <property type="match status" value="1"/>
</dbReference>
<dbReference type="AlphaFoldDB" id="A0AAV7Y7Q8"/>
<dbReference type="GO" id="GO:0005794">
    <property type="term" value="C:Golgi apparatus"/>
    <property type="evidence" value="ECO:0007669"/>
    <property type="project" value="InterPro"/>
</dbReference>
<dbReference type="GO" id="GO:0006906">
    <property type="term" value="P:vesicle fusion"/>
    <property type="evidence" value="ECO:0007669"/>
    <property type="project" value="TreeGrafter"/>
</dbReference>
<dbReference type="GO" id="GO:0031902">
    <property type="term" value="C:late endosome membrane"/>
    <property type="evidence" value="ECO:0007669"/>
    <property type="project" value="TreeGrafter"/>
</dbReference>
<keyword evidence="2 9" id="KW-0812">Transmembrane</keyword>
<dbReference type="GO" id="GO:0031201">
    <property type="term" value="C:SNARE complex"/>
    <property type="evidence" value="ECO:0007669"/>
    <property type="project" value="TreeGrafter"/>
</dbReference>
<evidence type="ECO:0000256" key="1">
    <source>
        <dbReference type="ARBA" id="ARBA00022448"/>
    </source>
</evidence>
<dbReference type="InterPro" id="IPR007705">
    <property type="entry name" value="Vesicle_trsprt_v-SNARE_N"/>
</dbReference>
<dbReference type="GO" id="GO:0006886">
    <property type="term" value="P:intracellular protein transport"/>
    <property type="evidence" value="ECO:0007669"/>
    <property type="project" value="InterPro"/>
</dbReference>
<evidence type="ECO:0000256" key="9">
    <source>
        <dbReference type="SAM" id="Phobius"/>
    </source>
</evidence>
<evidence type="ECO:0000313" key="12">
    <source>
        <dbReference type="Proteomes" id="UP001146793"/>
    </source>
</evidence>
<keyword evidence="1" id="KW-0813">Transport</keyword>
<comment type="caution">
    <text evidence="11">The sequence shown here is derived from an EMBL/GenBank/DDBJ whole genome shotgun (WGS) entry which is preliminary data.</text>
</comment>
<evidence type="ECO:0000256" key="3">
    <source>
        <dbReference type="ARBA" id="ARBA00022927"/>
    </source>
</evidence>
<comment type="subcellular location">
    <subcellularLocation>
        <location evidence="7">Endomembrane system</location>
        <topology evidence="7">Single-pass type IV membrane protein</topology>
    </subcellularLocation>
</comment>
<dbReference type="PIRSF" id="PIRSF028865">
    <property type="entry name" value="Membrin-2"/>
    <property type="match status" value="1"/>
</dbReference>
<reference evidence="11" key="1">
    <citation type="submission" date="2022-08" db="EMBL/GenBank/DDBJ databases">
        <title>Novel sulphate-reducing endosymbionts in the free-living metamonad Anaeramoeba.</title>
        <authorList>
            <person name="Jerlstrom-Hultqvist J."/>
            <person name="Cepicka I."/>
            <person name="Gallot-Lavallee L."/>
            <person name="Salas-Leiva D."/>
            <person name="Curtis B.A."/>
            <person name="Zahonova K."/>
            <person name="Pipaliya S."/>
            <person name="Dacks J."/>
            <person name="Roger A.J."/>
        </authorList>
    </citation>
    <scope>NUCLEOTIDE SEQUENCE</scope>
    <source>
        <strain evidence="11">Busselton2</strain>
    </source>
</reference>
<dbReference type="GO" id="GO:0012507">
    <property type="term" value="C:ER to Golgi transport vesicle membrane"/>
    <property type="evidence" value="ECO:0007669"/>
    <property type="project" value="TreeGrafter"/>
</dbReference>
<gene>
    <name evidence="11" type="ORF">M0812_28312</name>
</gene>
<evidence type="ECO:0000256" key="5">
    <source>
        <dbReference type="ARBA" id="ARBA00023054"/>
    </source>
</evidence>
<evidence type="ECO:0000256" key="2">
    <source>
        <dbReference type="ARBA" id="ARBA00022692"/>
    </source>
</evidence>
<dbReference type="SUPFAM" id="SSF58038">
    <property type="entry name" value="SNARE fusion complex"/>
    <property type="match status" value="1"/>
</dbReference>
<proteinExistence type="predicted"/>
<name>A0AAV7Y7Q8_9EUKA</name>
<dbReference type="Pfam" id="PF05008">
    <property type="entry name" value="V-SNARE"/>
    <property type="match status" value="1"/>
</dbReference>
<dbReference type="InterPro" id="IPR038407">
    <property type="entry name" value="v-SNARE_N_sf"/>
</dbReference>
<evidence type="ECO:0000256" key="6">
    <source>
        <dbReference type="ARBA" id="ARBA00023136"/>
    </source>
</evidence>
<evidence type="ECO:0000259" key="10">
    <source>
        <dbReference type="Pfam" id="PF05008"/>
    </source>
</evidence>
<protein>
    <recommendedName>
        <fullName evidence="10">Vesicle transport v-SNARE N-terminal domain-containing protein</fullName>
    </recommendedName>
</protein>
<organism evidence="11 12">
    <name type="scientific">Anaeramoeba flamelloides</name>
    <dbReference type="NCBI Taxonomy" id="1746091"/>
    <lineage>
        <taxon>Eukaryota</taxon>
        <taxon>Metamonada</taxon>
        <taxon>Anaeramoebidae</taxon>
        <taxon>Anaeramoeba</taxon>
    </lineage>
</organism>
<dbReference type="GO" id="GO:0000149">
    <property type="term" value="F:SNARE binding"/>
    <property type="evidence" value="ECO:0007669"/>
    <property type="project" value="TreeGrafter"/>
</dbReference>
<keyword evidence="3" id="KW-0653">Protein transport</keyword>
<keyword evidence="4 9" id="KW-1133">Transmembrane helix</keyword>
<dbReference type="InterPro" id="IPR027027">
    <property type="entry name" value="GOSR2/Membrin/Bos1"/>
</dbReference>
<keyword evidence="5 8" id="KW-0175">Coiled coil</keyword>
<dbReference type="PANTHER" id="PTHR21230">
    <property type="entry name" value="VESICLE TRANSPORT V-SNARE PROTEIN VTI1-RELATED"/>
    <property type="match status" value="1"/>
</dbReference>
<dbReference type="Gene3D" id="1.20.5.110">
    <property type="match status" value="1"/>
</dbReference>
<keyword evidence="6 9" id="KW-0472">Membrane</keyword>
<dbReference type="Proteomes" id="UP001146793">
    <property type="component" value="Unassembled WGS sequence"/>
</dbReference>
<evidence type="ECO:0000256" key="8">
    <source>
        <dbReference type="SAM" id="Coils"/>
    </source>
</evidence>
<feature type="coiled-coil region" evidence="8">
    <location>
        <begin position="149"/>
        <end position="179"/>
    </location>
</feature>
<evidence type="ECO:0000313" key="11">
    <source>
        <dbReference type="EMBL" id="KAJ3425866.1"/>
    </source>
</evidence>
<dbReference type="GO" id="GO:0005789">
    <property type="term" value="C:endoplasmic reticulum membrane"/>
    <property type="evidence" value="ECO:0007669"/>
    <property type="project" value="TreeGrafter"/>
</dbReference>